<protein>
    <submittedName>
        <fullName evidence="1">Uncharacterized protein</fullName>
    </submittedName>
</protein>
<dbReference type="EMBL" id="JAIWYP010000010">
    <property type="protein sequence ID" value="KAH3752982.1"/>
    <property type="molecule type" value="Genomic_DNA"/>
</dbReference>
<evidence type="ECO:0000313" key="2">
    <source>
        <dbReference type="Proteomes" id="UP000828390"/>
    </source>
</evidence>
<comment type="caution">
    <text evidence="1">The sequence shown here is derived from an EMBL/GenBank/DDBJ whole genome shotgun (WGS) entry which is preliminary data.</text>
</comment>
<sequence>MKGRFAISTDVPCSNANLAIVKEAMDKRLQSAQCVENGNCTQEVQATCEQSSRKRRATQTIGITIELQANLLFDGSGLNFDGMINGEGEFYG</sequence>
<accession>A0A9D4IAL0</accession>
<reference evidence="1" key="1">
    <citation type="journal article" date="2019" name="bioRxiv">
        <title>The Genome of the Zebra Mussel, Dreissena polymorpha: A Resource for Invasive Species Research.</title>
        <authorList>
            <person name="McCartney M.A."/>
            <person name="Auch B."/>
            <person name="Kono T."/>
            <person name="Mallez S."/>
            <person name="Zhang Y."/>
            <person name="Obille A."/>
            <person name="Becker A."/>
            <person name="Abrahante J.E."/>
            <person name="Garbe J."/>
            <person name="Badalamenti J.P."/>
            <person name="Herman A."/>
            <person name="Mangelson H."/>
            <person name="Liachko I."/>
            <person name="Sullivan S."/>
            <person name="Sone E.D."/>
            <person name="Koren S."/>
            <person name="Silverstein K.A.T."/>
            <person name="Beckman K.B."/>
            <person name="Gohl D.M."/>
        </authorList>
    </citation>
    <scope>NUCLEOTIDE SEQUENCE</scope>
    <source>
        <strain evidence="1">Duluth1</strain>
        <tissue evidence="1">Whole animal</tissue>
    </source>
</reference>
<evidence type="ECO:0000313" key="1">
    <source>
        <dbReference type="EMBL" id="KAH3752982.1"/>
    </source>
</evidence>
<dbReference type="AlphaFoldDB" id="A0A9D4IAL0"/>
<name>A0A9D4IAL0_DREPO</name>
<reference evidence="1" key="2">
    <citation type="submission" date="2020-11" db="EMBL/GenBank/DDBJ databases">
        <authorList>
            <person name="McCartney M.A."/>
            <person name="Auch B."/>
            <person name="Kono T."/>
            <person name="Mallez S."/>
            <person name="Becker A."/>
            <person name="Gohl D.M."/>
            <person name="Silverstein K.A.T."/>
            <person name="Koren S."/>
            <person name="Bechman K.B."/>
            <person name="Herman A."/>
            <person name="Abrahante J.E."/>
            <person name="Garbe J."/>
        </authorList>
    </citation>
    <scope>NUCLEOTIDE SEQUENCE</scope>
    <source>
        <strain evidence="1">Duluth1</strain>
        <tissue evidence="1">Whole animal</tissue>
    </source>
</reference>
<gene>
    <name evidence="1" type="ORF">DPMN_187609</name>
</gene>
<organism evidence="1 2">
    <name type="scientific">Dreissena polymorpha</name>
    <name type="common">Zebra mussel</name>
    <name type="synonym">Mytilus polymorpha</name>
    <dbReference type="NCBI Taxonomy" id="45954"/>
    <lineage>
        <taxon>Eukaryota</taxon>
        <taxon>Metazoa</taxon>
        <taxon>Spiralia</taxon>
        <taxon>Lophotrochozoa</taxon>
        <taxon>Mollusca</taxon>
        <taxon>Bivalvia</taxon>
        <taxon>Autobranchia</taxon>
        <taxon>Heteroconchia</taxon>
        <taxon>Euheterodonta</taxon>
        <taxon>Imparidentia</taxon>
        <taxon>Neoheterodontei</taxon>
        <taxon>Myida</taxon>
        <taxon>Dreissenoidea</taxon>
        <taxon>Dreissenidae</taxon>
        <taxon>Dreissena</taxon>
    </lineage>
</organism>
<keyword evidence="2" id="KW-1185">Reference proteome</keyword>
<dbReference type="Proteomes" id="UP000828390">
    <property type="component" value="Unassembled WGS sequence"/>
</dbReference>
<proteinExistence type="predicted"/>